<keyword evidence="1" id="KW-0812">Transmembrane</keyword>
<evidence type="ECO:0000256" key="1">
    <source>
        <dbReference type="SAM" id="Phobius"/>
    </source>
</evidence>
<dbReference type="EMBL" id="KQ420439">
    <property type="protein sequence ID" value="KOF80295.1"/>
    <property type="molecule type" value="Genomic_DNA"/>
</dbReference>
<accession>A0A0L8GUK2</accession>
<feature type="transmembrane region" description="Helical" evidence="1">
    <location>
        <begin position="12"/>
        <end position="34"/>
    </location>
</feature>
<gene>
    <name evidence="2" type="ORF">OCBIM_22028169mg</name>
</gene>
<keyword evidence="1" id="KW-1133">Transmembrane helix</keyword>
<organism evidence="2">
    <name type="scientific">Octopus bimaculoides</name>
    <name type="common">California two-spotted octopus</name>
    <dbReference type="NCBI Taxonomy" id="37653"/>
    <lineage>
        <taxon>Eukaryota</taxon>
        <taxon>Metazoa</taxon>
        <taxon>Spiralia</taxon>
        <taxon>Lophotrochozoa</taxon>
        <taxon>Mollusca</taxon>
        <taxon>Cephalopoda</taxon>
        <taxon>Coleoidea</taxon>
        <taxon>Octopodiformes</taxon>
        <taxon>Octopoda</taxon>
        <taxon>Incirrata</taxon>
        <taxon>Octopodidae</taxon>
        <taxon>Octopus</taxon>
    </lineage>
</organism>
<sequence>MTYSANNAFGKSINATTSYFTFAYNFTALCLIIIKKKKTTTKFSRLQHSTFIFKMCY</sequence>
<dbReference type="AlphaFoldDB" id="A0A0L8GUK2"/>
<protein>
    <submittedName>
        <fullName evidence="2">Uncharacterized protein</fullName>
    </submittedName>
</protein>
<reference evidence="2" key="1">
    <citation type="submission" date="2015-07" db="EMBL/GenBank/DDBJ databases">
        <title>MeaNS - Measles Nucleotide Surveillance Program.</title>
        <authorList>
            <person name="Tran T."/>
            <person name="Druce J."/>
        </authorList>
    </citation>
    <scope>NUCLEOTIDE SEQUENCE</scope>
    <source>
        <strain evidence="2">UCB-OBI-ISO-001</strain>
        <tissue evidence="2">Gonad</tissue>
    </source>
</reference>
<proteinExistence type="predicted"/>
<name>A0A0L8GUK2_OCTBM</name>
<evidence type="ECO:0000313" key="2">
    <source>
        <dbReference type="EMBL" id="KOF80295.1"/>
    </source>
</evidence>
<keyword evidence="1" id="KW-0472">Membrane</keyword>